<dbReference type="PANTHER" id="PTHR12224">
    <property type="entry name" value="BETA-1,4-MANNOSYL-GLYCOPROTEIN BETA-1,4-N-ACETYLGLUCOSAMINYL-TRANSFERASE"/>
    <property type="match status" value="1"/>
</dbReference>
<reference evidence="1 2" key="1">
    <citation type="submission" date="2024-10" db="EMBL/GenBank/DDBJ databases">
        <title>Updated reference genomes for cyclostephanoid diatoms.</title>
        <authorList>
            <person name="Roberts W.R."/>
            <person name="Alverson A.J."/>
        </authorList>
    </citation>
    <scope>NUCLEOTIDE SEQUENCE [LARGE SCALE GENOMIC DNA]</scope>
    <source>
        <strain evidence="1 2">AJA228-03</strain>
    </source>
</reference>
<dbReference type="PANTHER" id="PTHR12224:SF0">
    <property type="entry name" value="BETA-1,4-MANNOSYL-GLYCOPROTEIN 4-BETA-N-ACETYLGLUCOSAMINYLTRANSFERASE"/>
    <property type="match status" value="1"/>
</dbReference>
<comment type="caution">
    <text evidence="1">The sequence shown here is derived from an EMBL/GenBank/DDBJ whole genome shotgun (WGS) entry which is preliminary data.</text>
</comment>
<evidence type="ECO:0000313" key="2">
    <source>
        <dbReference type="Proteomes" id="UP001530377"/>
    </source>
</evidence>
<evidence type="ECO:0000313" key="1">
    <source>
        <dbReference type="EMBL" id="KAL3807626.1"/>
    </source>
</evidence>
<dbReference type="AlphaFoldDB" id="A0ABD3RBV3"/>
<dbReference type="InterPro" id="IPR006813">
    <property type="entry name" value="Glyco_trans_17"/>
</dbReference>
<dbReference type="Proteomes" id="UP001530377">
    <property type="component" value="Unassembled WGS sequence"/>
</dbReference>
<keyword evidence="2" id="KW-1185">Reference proteome</keyword>
<protein>
    <submittedName>
        <fullName evidence="1">Uncharacterized protein</fullName>
    </submittedName>
</protein>
<gene>
    <name evidence="1" type="ORF">ACHAXA_005256</name>
</gene>
<proteinExistence type="predicted"/>
<sequence length="552" mass="62558">MRLHRFGVMQMNTSSLFGSFSGVDSSFVPSLDDGAPSKGPLHPLVFEVSKLKNVTLAHGTFFFGPHSQEADIIVSSDHIKPSLNDAQKELLDDEIINVEKERERCARYNLNLVNETHPIRRRLFAGWLISDDSMEVLNAVSTESYNVFHTVSYVEAFRAHNLNPRNMRYYHPPPGGGSTGEDIDNNNLNELLQLFGPNTKVSVDYYNTSMAEQYESRSQPFHGELFMDYVQREGNTHRWAMNGMRHDDIGIIGDADETFTRDFLRAMQVCDFPEFRMGQDCNMAQVKASTLVFESSPECLTKGRRWYHPDAILGECVDNVGDRSYHPPAPREYFRDENDTMNDQHGLRRGHQLDAPSPGEGYPLWHGTDIRMLSRGNQYVTRDDSATAYHFHNYFVSAEEIHLKYATYGHAKGDVAYNMPIWALSDDLKLGVGCANENGGDSTLTFNGTGSAVLPVYYINRVNRDKRHSQWQKIVRGEEEYWRKRIDDMQDLENEGKHCWLACGERAGECPFYCGRKGLCCASASWDMNNRAPECGDNLGCDDGQCCVAAPQ</sequence>
<dbReference type="EMBL" id="JALLPB020000606">
    <property type="protein sequence ID" value="KAL3807626.1"/>
    <property type="molecule type" value="Genomic_DNA"/>
</dbReference>
<accession>A0ABD3RBV3</accession>
<organism evidence="1 2">
    <name type="scientific">Cyclostephanos tholiformis</name>
    <dbReference type="NCBI Taxonomy" id="382380"/>
    <lineage>
        <taxon>Eukaryota</taxon>
        <taxon>Sar</taxon>
        <taxon>Stramenopiles</taxon>
        <taxon>Ochrophyta</taxon>
        <taxon>Bacillariophyta</taxon>
        <taxon>Coscinodiscophyceae</taxon>
        <taxon>Thalassiosirophycidae</taxon>
        <taxon>Stephanodiscales</taxon>
        <taxon>Stephanodiscaceae</taxon>
        <taxon>Cyclostephanos</taxon>
    </lineage>
</organism>
<name>A0ABD3RBV3_9STRA</name>